<evidence type="ECO:0008006" key="2">
    <source>
        <dbReference type="Google" id="ProtNLM"/>
    </source>
</evidence>
<proteinExistence type="predicted"/>
<protein>
    <recommendedName>
        <fullName evidence="2">Holliday junction resolvase</fullName>
    </recommendedName>
</protein>
<accession>A0A6J7WU49</accession>
<dbReference type="EMBL" id="LR798261">
    <property type="protein sequence ID" value="CAB5218763.1"/>
    <property type="molecule type" value="Genomic_DNA"/>
</dbReference>
<dbReference type="InterPro" id="IPR056931">
    <property type="entry name" value="D14-like"/>
</dbReference>
<dbReference type="GO" id="GO:0003676">
    <property type="term" value="F:nucleic acid binding"/>
    <property type="evidence" value="ECO:0007669"/>
    <property type="project" value="InterPro"/>
</dbReference>
<name>A0A6J7WU49_9CAUD</name>
<dbReference type="InterPro" id="IPR011856">
    <property type="entry name" value="tRNA_endonuc-like_dom_sf"/>
</dbReference>
<gene>
    <name evidence="1" type="ORF">UFOVP218_130</name>
</gene>
<reference evidence="1" key="1">
    <citation type="submission" date="2020-05" db="EMBL/GenBank/DDBJ databases">
        <authorList>
            <person name="Chiriac C."/>
            <person name="Salcher M."/>
            <person name="Ghai R."/>
            <person name="Kavagutti S V."/>
        </authorList>
    </citation>
    <scope>NUCLEOTIDE SEQUENCE</scope>
</reference>
<dbReference type="Gene3D" id="3.40.1350.10">
    <property type="match status" value="1"/>
</dbReference>
<sequence length="150" mass="17251">MVDSRAKGARTETVVRDLLKKHTGLAWERVPGSGALDPKHGLKADLYVPGRTNLFAVEVKGYAEDHLTSQILTGKNPQLLEFWKQSVRQGHQVNKSPLLIFKFDRSKVFVAFEEMPTETFRYMFIQCDGFEFFVSLLEDWLVNEKPEFIT</sequence>
<organism evidence="1">
    <name type="scientific">uncultured Caudovirales phage</name>
    <dbReference type="NCBI Taxonomy" id="2100421"/>
    <lineage>
        <taxon>Viruses</taxon>
        <taxon>Duplodnaviria</taxon>
        <taxon>Heunggongvirae</taxon>
        <taxon>Uroviricota</taxon>
        <taxon>Caudoviricetes</taxon>
        <taxon>Peduoviridae</taxon>
        <taxon>Maltschvirus</taxon>
        <taxon>Maltschvirus maltsch</taxon>
    </lineage>
</organism>
<evidence type="ECO:0000313" key="1">
    <source>
        <dbReference type="EMBL" id="CAB5218763.1"/>
    </source>
</evidence>
<dbReference type="Pfam" id="PF24608">
    <property type="entry name" value="PDDEXK_15"/>
    <property type="match status" value="1"/>
</dbReference>